<comment type="caution">
    <text evidence="2">The sequence shown here is derived from an EMBL/GenBank/DDBJ whole genome shotgun (WGS) entry which is preliminary data.</text>
</comment>
<dbReference type="InterPro" id="IPR051807">
    <property type="entry name" value="Sec-metab_biosynth-assoc"/>
</dbReference>
<dbReference type="PANTHER" id="PTHR33606:SF3">
    <property type="entry name" value="PROTEIN YCII"/>
    <property type="match status" value="1"/>
</dbReference>
<keyword evidence="3" id="KW-1185">Reference proteome</keyword>
<evidence type="ECO:0000259" key="1">
    <source>
        <dbReference type="Pfam" id="PF03795"/>
    </source>
</evidence>
<evidence type="ECO:0000313" key="2">
    <source>
        <dbReference type="EMBL" id="MDC2891425.1"/>
    </source>
</evidence>
<evidence type="ECO:0000313" key="3">
    <source>
        <dbReference type="Proteomes" id="UP001528411"/>
    </source>
</evidence>
<feature type="domain" description="YCII-related" evidence="1">
    <location>
        <begin position="1"/>
        <end position="94"/>
    </location>
</feature>
<dbReference type="EMBL" id="JAQOMS010000002">
    <property type="protein sequence ID" value="MDC2891425.1"/>
    <property type="molecule type" value="Genomic_DNA"/>
</dbReference>
<dbReference type="Proteomes" id="UP001528411">
    <property type="component" value="Unassembled WGS sequence"/>
</dbReference>
<dbReference type="InterPro" id="IPR005545">
    <property type="entry name" value="YCII"/>
</dbReference>
<dbReference type="PANTHER" id="PTHR33606">
    <property type="entry name" value="PROTEIN YCII"/>
    <property type="match status" value="1"/>
</dbReference>
<dbReference type="RefSeq" id="WP_215964792.1">
    <property type="nucleotide sequence ID" value="NZ_JAQOMS010000002.1"/>
</dbReference>
<name>A0ABT5FJP8_9GAMM</name>
<proteinExistence type="predicted"/>
<gene>
    <name evidence="2" type="ORF">PN838_25225</name>
</gene>
<dbReference type="NCBIfam" id="NF008473">
    <property type="entry name" value="PRK11370.1"/>
    <property type="match status" value="1"/>
</dbReference>
<dbReference type="Pfam" id="PF03795">
    <property type="entry name" value="YCII"/>
    <property type="match status" value="1"/>
</dbReference>
<organism evidence="2 3">
    <name type="scientific">Psychrosphaera algicola</name>
    <dbReference type="NCBI Taxonomy" id="3023714"/>
    <lineage>
        <taxon>Bacteria</taxon>
        <taxon>Pseudomonadati</taxon>
        <taxon>Pseudomonadota</taxon>
        <taxon>Gammaproteobacteria</taxon>
        <taxon>Alteromonadales</taxon>
        <taxon>Pseudoalteromonadaceae</taxon>
        <taxon>Psychrosphaera</taxon>
    </lineage>
</organism>
<sequence>MYYMICSQDVENSLEKRLSVRELHLKRLNDLKQQNRLFVAGPFPAIDNENPGEAGFTGSLVVAEFDSLADAKAWADEDPYIKAGVYDHSIVKPYKIVLP</sequence>
<protein>
    <submittedName>
        <fullName evidence="2">YciI family protein</fullName>
    </submittedName>
</protein>
<accession>A0ABT5FJP8</accession>
<reference evidence="2 3" key="1">
    <citation type="submission" date="2023-01" db="EMBL/GenBank/DDBJ databases">
        <title>Psychrosphaera sp. nov., isolated from marine algae.</title>
        <authorList>
            <person name="Bayburt H."/>
            <person name="Choi B.J."/>
            <person name="Kim J.M."/>
            <person name="Choi D.G."/>
            <person name="Jeon C.O."/>
        </authorList>
    </citation>
    <scope>NUCLEOTIDE SEQUENCE [LARGE SCALE GENOMIC DNA]</scope>
    <source>
        <strain evidence="2 3">G1-22</strain>
    </source>
</reference>